<keyword evidence="9" id="KW-0496">Mitochondrion</keyword>
<dbReference type="PANTHER" id="PTHR12980:SF0">
    <property type="entry name" value="CYTOCHROME B-C1 COMPLEX SUBUNIT 9"/>
    <property type="match status" value="1"/>
</dbReference>
<dbReference type="Pfam" id="PF05365">
    <property type="entry name" value="UCR_UQCRX_QCR9"/>
    <property type="match status" value="1"/>
</dbReference>
<keyword evidence="3" id="KW-0813">Transport</keyword>
<keyword evidence="7" id="KW-0249">Electron transport</keyword>
<evidence type="ECO:0000256" key="1">
    <source>
        <dbReference type="ARBA" id="ARBA00004434"/>
    </source>
</evidence>
<keyword evidence="5" id="KW-0812">Transmembrane</keyword>
<sequence length="103" mass="12065">MTLSEIIYKKIYRRTSTYLLACVVCAYIFEHAFDGATEMAFRRINQGKLWEDMKALPHPCVERVSRSQPGPPASNFVTHPSENGNPIWTQFRRLYKNESIKRR</sequence>
<evidence type="ECO:0000256" key="8">
    <source>
        <dbReference type="ARBA" id="ARBA00022989"/>
    </source>
</evidence>
<keyword evidence="8" id="KW-1133">Transmembrane helix</keyword>
<evidence type="ECO:0000256" key="9">
    <source>
        <dbReference type="ARBA" id="ARBA00023128"/>
    </source>
</evidence>
<evidence type="ECO:0000256" key="11">
    <source>
        <dbReference type="ARBA" id="ARBA00068509"/>
    </source>
</evidence>
<evidence type="ECO:0000256" key="2">
    <source>
        <dbReference type="ARBA" id="ARBA00007856"/>
    </source>
</evidence>
<evidence type="ECO:0000256" key="10">
    <source>
        <dbReference type="ARBA" id="ARBA00023136"/>
    </source>
</evidence>
<proteinExistence type="inferred from homology"/>
<dbReference type="SUPFAM" id="SSF81514">
    <property type="entry name" value="Subunit X (non-heme 7 kDa protein) of cytochrome bc1 complex (Ubiquinol-cytochrome c reductase)"/>
    <property type="match status" value="1"/>
</dbReference>
<evidence type="ECO:0000256" key="7">
    <source>
        <dbReference type="ARBA" id="ARBA00022982"/>
    </source>
</evidence>
<dbReference type="EMBL" id="GBRD01010481">
    <property type="protein sequence ID" value="JAG55343.1"/>
    <property type="molecule type" value="Transcribed_RNA"/>
</dbReference>
<evidence type="ECO:0000256" key="12">
    <source>
        <dbReference type="ARBA" id="ARBA00076299"/>
    </source>
</evidence>
<evidence type="ECO:0000256" key="4">
    <source>
        <dbReference type="ARBA" id="ARBA00022660"/>
    </source>
</evidence>
<dbReference type="AlphaFoldDB" id="A0A0K8SPY7"/>
<evidence type="ECO:0000313" key="14">
    <source>
        <dbReference type="EMBL" id="JAG55343.1"/>
    </source>
</evidence>
<protein>
    <recommendedName>
        <fullName evidence="11">Cytochrome b-c1 complex subunit 9</fullName>
    </recommendedName>
    <alternativeName>
        <fullName evidence="12">Complex III subunit X</fullName>
    </alternativeName>
</protein>
<keyword evidence="4" id="KW-0679">Respiratory chain</keyword>
<dbReference type="InterPro" id="IPR008027">
    <property type="entry name" value="QCR9"/>
</dbReference>
<dbReference type="GO" id="GO:0005743">
    <property type="term" value="C:mitochondrial inner membrane"/>
    <property type="evidence" value="ECO:0007669"/>
    <property type="project" value="UniProtKB-SubCell"/>
</dbReference>
<feature type="compositionally biased region" description="Polar residues" evidence="13">
    <location>
        <begin position="75"/>
        <end position="84"/>
    </location>
</feature>
<dbReference type="GO" id="GO:0006122">
    <property type="term" value="P:mitochondrial electron transport, ubiquinol to cytochrome c"/>
    <property type="evidence" value="ECO:0007669"/>
    <property type="project" value="InterPro"/>
</dbReference>
<reference evidence="14" key="1">
    <citation type="submission" date="2014-09" db="EMBL/GenBank/DDBJ databases">
        <authorList>
            <person name="Magalhaes I.L.F."/>
            <person name="Oliveira U."/>
            <person name="Santos F.R."/>
            <person name="Vidigal T.H.D.A."/>
            <person name="Brescovit A.D."/>
            <person name="Santos A.J."/>
        </authorList>
    </citation>
    <scope>NUCLEOTIDE SEQUENCE</scope>
</reference>
<dbReference type="Gene3D" id="1.20.5.260">
    <property type="entry name" value="Cytochrome b-c1 complex subunit 9"/>
    <property type="match status" value="1"/>
</dbReference>
<organism evidence="14">
    <name type="scientific">Lygus hesperus</name>
    <name type="common">Western plant bug</name>
    <dbReference type="NCBI Taxonomy" id="30085"/>
    <lineage>
        <taxon>Eukaryota</taxon>
        <taxon>Metazoa</taxon>
        <taxon>Ecdysozoa</taxon>
        <taxon>Arthropoda</taxon>
        <taxon>Hexapoda</taxon>
        <taxon>Insecta</taxon>
        <taxon>Pterygota</taxon>
        <taxon>Neoptera</taxon>
        <taxon>Paraneoptera</taxon>
        <taxon>Hemiptera</taxon>
        <taxon>Heteroptera</taxon>
        <taxon>Panheteroptera</taxon>
        <taxon>Cimicomorpha</taxon>
        <taxon>Miridae</taxon>
        <taxon>Mirini</taxon>
        <taxon>Lygus</taxon>
    </lineage>
</organism>
<evidence type="ECO:0000256" key="13">
    <source>
        <dbReference type="SAM" id="MobiDB-lite"/>
    </source>
</evidence>
<keyword evidence="6" id="KW-0999">Mitochondrion inner membrane</keyword>
<dbReference type="GO" id="GO:0045275">
    <property type="term" value="C:respiratory chain complex III"/>
    <property type="evidence" value="ECO:0007669"/>
    <property type="project" value="InterPro"/>
</dbReference>
<name>A0A0K8SPY7_LYGHE</name>
<feature type="non-terminal residue" evidence="14">
    <location>
        <position position="103"/>
    </location>
</feature>
<evidence type="ECO:0000256" key="5">
    <source>
        <dbReference type="ARBA" id="ARBA00022692"/>
    </source>
</evidence>
<comment type="subcellular location">
    <subcellularLocation>
        <location evidence="1">Mitochondrion inner membrane</location>
        <topology evidence="1">Single-pass membrane protein</topology>
    </subcellularLocation>
</comment>
<keyword evidence="10" id="KW-0472">Membrane</keyword>
<accession>A0A0K8SPY7</accession>
<feature type="region of interest" description="Disordered" evidence="13">
    <location>
        <begin position="64"/>
        <end position="84"/>
    </location>
</feature>
<dbReference type="FunFam" id="1.20.5.260:FF:000001">
    <property type="entry name" value="Cytochrome b-c1 complex subunit 9"/>
    <property type="match status" value="1"/>
</dbReference>
<evidence type="ECO:0000256" key="3">
    <source>
        <dbReference type="ARBA" id="ARBA00022448"/>
    </source>
</evidence>
<comment type="similarity">
    <text evidence="2">Belongs to the UQCR10/QCR9 family.</text>
</comment>
<dbReference type="InterPro" id="IPR036656">
    <property type="entry name" value="QCR9_sf"/>
</dbReference>
<evidence type="ECO:0000256" key="6">
    <source>
        <dbReference type="ARBA" id="ARBA00022792"/>
    </source>
</evidence>
<dbReference type="PANTHER" id="PTHR12980">
    <property type="entry name" value="UBIQUINOL-CYTOCHROME C REDUCTASE COMPLEX, SUBUNIT X"/>
    <property type="match status" value="1"/>
</dbReference>